<protein>
    <submittedName>
        <fullName evidence="3">(Fe-S)-binding protein</fullName>
    </submittedName>
</protein>
<dbReference type="EMBL" id="VOKX01000026">
    <property type="protein sequence ID" value="KAB7845573.1"/>
    <property type="molecule type" value="Genomic_DNA"/>
</dbReference>
<accession>A0A5N5W8N8</accession>
<evidence type="ECO:0000313" key="3">
    <source>
        <dbReference type="EMBL" id="KAB7845573.1"/>
    </source>
</evidence>
<proteinExistence type="predicted"/>
<sequence>MPVVGLFLTCVNDMVYPDTGRAVVTLLERLGVRVDFPMEQSCCGQPFYNTGYRRPTVPLVRRYAAAFRGYDHIVTPSASCAAMVREQYPRIAARAAAEGRDDGLAAAVTEVVPRTYELTEYLVDVLGVTDVGAYYPHTVTYHPTCHGLRALGLGDRPRRLLERVKGLELRELAGAEECCGFGGTFAVKNAAVSVAMGTDKARAVVATGARALCAADNSCLAHIGGILTRRGAAVRPVHIAEILASTEPEAAVGPGAVAGSGTPPGPGTAPGPRTAPGQGKATGPGEDTGPGTATGPEGAAS</sequence>
<reference evidence="3 4" key="1">
    <citation type="journal article" date="2019" name="Microb. Cell Fact.">
        <title>Exploring novel herbicidin analogues by transcriptional regulator overexpression and MS/MS molecular networking.</title>
        <authorList>
            <person name="Shi Y."/>
            <person name="Gu R."/>
            <person name="Li Y."/>
            <person name="Wang X."/>
            <person name="Ren W."/>
            <person name="Li X."/>
            <person name="Wang L."/>
            <person name="Xie Y."/>
            <person name="Hong B."/>
        </authorList>
    </citation>
    <scope>NUCLEOTIDE SEQUENCE [LARGE SCALE GENOMIC DNA]</scope>
    <source>
        <strain evidence="3 4">US-43</strain>
    </source>
</reference>
<feature type="domain" description="Cysteine-rich" evidence="2">
    <location>
        <begin position="139"/>
        <end position="223"/>
    </location>
</feature>
<name>A0A5N5W8N8_STRMB</name>
<gene>
    <name evidence="3" type="ORF">FRZ00_13935</name>
</gene>
<dbReference type="GO" id="GO:0005829">
    <property type="term" value="C:cytosol"/>
    <property type="evidence" value="ECO:0007669"/>
    <property type="project" value="TreeGrafter"/>
</dbReference>
<evidence type="ECO:0000313" key="4">
    <source>
        <dbReference type="Proteomes" id="UP000327000"/>
    </source>
</evidence>
<feature type="region of interest" description="Disordered" evidence="1">
    <location>
        <begin position="251"/>
        <end position="301"/>
    </location>
</feature>
<dbReference type="GO" id="GO:0016491">
    <property type="term" value="F:oxidoreductase activity"/>
    <property type="evidence" value="ECO:0007669"/>
    <property type="project" value="UniProtKB-ARBA"/>
</dbReference>
<dbReference type="AlphaFoldDB" id="A0A5N5W8N8"/>
<dbReference type="Proteomes" id="UP000327000">
    <property type="component" value="Unassembled WGS sequence"/>
</dbReference>
<dbReference type="PANTHER" id="PTHR30296">
    <property type="entry name" value="UNCHARACTERIZED PROTEIN YKGE"/>
    <property type="match status" value="1"/>
</dbReference>
<feature type="compositionally biased region" description="Low complexity" evidence="1">
    <location>
        <begin position="289"/>
        <end position="301"/>
    </location>
</feature>
<keyword evidence="4" id="KW-1185">Reference proteome</keyword>
<dbReference type="OrthoDB" id="9770306at2"/>
<evidence type="ECO:0000259" key="2">
    <source>
        <dbReference type="Pfam" id="PF02754"/>
    </source>
</evidence>
<feature type="domain" description="Cysteine-rich" evidence="2">
    <location>
        <begin position="4"/>
        <end position="84"/>
    </location>
</feature>
<feature type="compositionally biased region" description="Low complexity" evidence="1">
    <location>
        <begin position="251"/>
        <end position="261"/>
    </location>
</feature>
<dbReference type="PANTHER" id="PTHR30296:SF0">
    <property type="entry name" value="LACTATE UTILIZATION PROTEIN A"/>
    <property type="match status" value="1"/>
</dbReference>
<comment type="caution">
    <text evidence="3">The sequence shown here is derived from an EMBL/GenBank/DDBJ whole genome shotgun (WGS) entry which is preliminary data.</text>
</comment>
<evidence type="ECO:0000256" key="1">
    <source>
        <dbReference type="SAM" id="MobiDB-lite"/>
    </source>
</evidence>
<organism evidence="3 4">
    <name type="scientific">Streptomyces mobaraensis</name>
    <name type="common">Streptoverticillium mobaraense</name>
    <dbReference type="NCBI Taxonomy" id="35621"/>
    <lineage>
        <taxon>Bacteria</taxon>
        <taxon>Bacillati</taxon>
        <taxon>Actinomycetota</taxon>
        <taxon>Actinomycetes</taxon>
        <taxon>Kitasatosporales</taxon>
        <taxon>Streptomycetaceae</taxon>
        <taxon>Streptomyces</taxon>
    </lineage>
</organism>
<dbReference type="InterPro" id="IPR004017">
    <property type="entry name" value="Cys_rich_dom"/>
</dbReference>
<feature type="compositionally biased region" description="Low complexity" evidence="1">
    <location>
        <begin position="270"/>
        <end position="279"/>
    </location>
</feature>
<dbReference type="Pfam" id="PF02754">
    <property type="entry name" value="CCG"/>
    <property type="match status" value="2"/>
</dbReference>